<dbReference type="Gene3D" id="1.25.40.390">
    <property type="match status" value="1"/>
</dbReference>
<dbReference type="InterPro" id="IPR033985">
    <property type="entry name" value="SusD-like_N"/>
</dbReference>
<keyword evidence="10" id="KW-1185">Reference proteome</keyword>
<name>A0A0H4VR18_9BACT</name>
<protein>
    <recommendedName>
        <fullName evidence="11">RagB/SusD family nutrient uptake outer membrane protein</fullName>
    </recommendedName>
</protein>
<dbReference type="SUPFAM" id="SSF48452">
    <property type="entry name" value="TPR-like"/>
    <property type="match status" value="1"/>
</dbReference>
<accession>A0A0H4VR18</accession>
<evidence type="ECO:0000256" key="2">
    <source>
        <dbReference type="ARBA" id="ARBA00006275"/>
    </source>
</evidence>
<dbReference type="InterPro" id="IPR012944">
    <property type="entry name" value="SusD_RagB_dom"/>
</dbReference>
<dbReference type="PROSITE" id="PS51257">
    <property type="entry name" value="PROKAR_LIPOPROTEIN"/>
    <property type="match status" value="1"/>
</dbReference>
<feature type="chain" id="PRO_5005211078" description="RagB/SusD family nutrient uptake outer membrane protein" evidence="6">
    <location>
        <begin position="25"/>
        <end position="572"/>
    </location>
</feature>
<evidence type="ECO:0000313" key="10">
    <source>
        <dbReference type="Proteomes" id="UP000036458"/>
    </source>
</evidence>
<evidence type="ECO:0000256" key="1">
    <source>
        <dbReference type="ARBA" id="ARBA00004442"/>
    </source>
</evidence>
<dbReference type="EMBL" id="CP010777">
    <property type="protein sequence ID" value="AKQ46184.1"/>
    <property type="molecule type" value="Genomic_DNA"/>
</dbReference>
<dbReference type="CDD" id="cd08977">
    <property type="entry name" value="SusD"/>
    <property type="match status" value="1"/>
</dbReference>
<dbReference type="Proteomes" id="UP000036458">
    <property type="component" value="Chromosome"/>
</dbReference>
<feature type="domain" description="RagB/SusD" evidence="7">
    <location>
        <begin position="272"/>
        <end position="572"/>
    </location>
</feature>
<feature type="signal peptide" evidence="6">
    <location>
        <begin position="1"/>
        <end position="24"/>
    </location>
</feature>
<reference evidence="9 10" key="1">
    <citation type="submission" date="2015-01" db="EMBL/GenBank/DDBJ databases">
        <title>Rufibacter sp./DG31D/ whole genome sequencing.</title>
        <authorList>
            <person name="Kim M.K."/>
            <person name="Srinivasan S."/>
            <person name="Lee J.-J."/>
        </authorList>
    </citation>
    <scope>NUCLEOTIDE SEQUENCE [LARGE SCALE GENOMIC DNA]</scope>
    <source>
        <strain evidence="9 10">DG31D</strain>
    </source>
</reference>
<feature type="domain" description="SusD-like N-terminal" evidence="8">
    <location>
        <begin position="34"/>
        <end position="218"/>
    </location>
</feature>
<sequence>MKLFRYLTLLLVLPGLLAVQSCSLEEELPSTPTPDAIKTQDDVTAVVNGLYARFNDASAFKFQGFMMLMFMADDMYSSDGSEFGPYGQRTLSGVNTGSLWNQLYLTIGHSNDLIKLMDNMKLDADFEKRVYGEAYFIRAFCYYYLVRLYGGVPLRTEPTGINSDFYLPRSSVDQVYAQIFDDLRKASALLPLSKNIKAAELGRASKGAAQGILSQAYLTYGNQLSLKGQSATEQYSNAVVYADSVINSGQYRLIPNFADLFEVTKETAAYEEVLFGVRFQTDNQNRAQPAAGSEFALRFMAPATVGVTARANTSGAATLKPMHWFVDFYRTGDYAIGTGNSAILDSRDEVSFYTRGKNSNGYKVVMYPDTTITPNESRVANAIVGKYKDPNGKDERNHGNDLFIIRLAEIYLIKAEALNELYGATPEAIMAFNEVRERAQNANGVKRPVPLLLPEDGSATFTKSEFRMKIFHERGLELLAEGQRWFDLVRMQHPSNPTKTMYEYQFLEELPKSTYPKTLPTWLPTQRRWSNKNAVYAPTLNVSVPKFLLFPLPTNELLQNPSIGEKNQNPGW</sequence>
<dbReference type="STRING" id="1379910.TH63_12020"/>
<dbReference type="OrthoDB" id="9792139at2"/>
<evidence type="ECO:0000256" key="5">
    <source>
        <dbReference type="ARBA" id="ARBA00023237"/>
    </source>
</evidence>
<keyword evidence="4" id="KW-0472">Membrane</keyword>
<evidence type="ECO:0000259" key="7">
    <source>
        <dbReference type="Pfam" id="PF07980"/>
    </source>
</evidence>
<proteinExistence type="inferred from homology"/>
<keyword evidence="3 6" id="KW-0732">Signal</keyword>
<dbReference type="GO" id="GO:0009279">
    <property type="term" value="C:cell outer membrane"/>
    <property type="evidence" value="ECO:0007669"/>
    <property type="project" value="UniProtKB-SubCell"/>
</dbReference>
<comment type="subcellular location">
    <subcellularLocation>
        <location evidence="1">Cell outer membrane</location>
    </subcellularLocation>
</comment>
<keyword evidence="5" id="KW-0998">Cell outer membrane</keyword>
<evidence type="ECO:0000256" key="3">
    <source>
        <dbReference type="ARBA" id="ARBA00022729"/>
    </source>
</evidence>
<organism evidence="9 10">
    <name type="scientific">Rufibacter radiotolerans</name>
    <dbReference type="NCBI Taxonomy" id="1379910"/>
    <lineage>
        <taxon>Bacteria</taxon>
        <taxon>Pseudomonadati</taxon>
        <taxon>Bacteroidota</taxon>
        <taxon>Cytophagia</taxon>
        <taxon>Cytophagales</taxon>
        <taxon>Hymenobacteraceae</taxon>
        <taxon>Rufibacter</taxon>
    </lineage>
</organism>
<evidence type="ECO:0000259" key="8">
    <source>
        <dbReference type="Pfam" id="PF14322"/>
    </source>
</evidence>
<evidence type="ECO:0000256" key="4">
    <source>
        <dbReference type="ARBA" id="ARBA00023136"/>
    </source>
</evidence>
<dbReference type="AlphaFoldDB" id="A0A0H4VR18"/>
<dbReference type="Pfam" id="PF07980">
    <property type="entry name" value="SusD_RagB"/>
    <property type="match status" value="1"/>
</dbReference>
<dbReference type="RefSeq" id="WP_048921141.1">
    <property type="nucleotide sequence ID" value="NZ_CP010777.1"/>
</dbReference>
<evidence type="ECO:0008006" key="11">
    <source>
        <dbReference type="Google" id="ProtNLM"/>
    </source>
</evidence>
<dbReference type="InterPro" id="IPR011990">
    <property type="entry name" value="TPR-like_helical_dom_sf"/>
</dbReference>
<comment type="similarity">
    <text evidence="2">Belongs to the SusD family.</text>
</comment>
<evidence type="ECO:0000313" key="9">
    <source>
        <dbReference type="EMBL" id="AKQ46184.1"/>
    </source>
</evidence>
<evidence type="ECO:0000256" key="6">
    <source>
        <dbReference type="SAM" id="SignalP"/>
    </source>
</evidence>
<dbReference type="KEGG" id="ruf:TH63_12020"/>
<gene>
    <name evidence="9" type="ORF">TH63_12020</name>
</gene>
<dbReference type="Pfam" id="PF14322">
    <property type="entry name" value="SusD-like_3"/>
    <property type="match status" value="1"/>
</dbReference>
<dbReference type="PATRIC" id="fig|1379910.4.peg.2607"/>